<sequence>MKKHFNLQIFDDGSQSGAGAQGAQGGAAGTGNSGQSSTGNNGGGYSFQQAEEIANARAERAEKAALSSYFKQQGMSEEEVNQALKDYKANKEKQKPNVDAITRERDKAVAELAAMKQTQTLQARGVKAEDMDYVQFKIGKLMEADDKLDFEKAMAKFLKESPRYAQSGSGYRVKTGTDASQGSGSQQGDNASINDAIRRAARR</sequence>
<evidence type="ECO:0008006" key="4">
    <source>
        <dbReference type="Google" id="ProtNLM"/>
    </source>
</evidence>
<feature type="compositionally biased region" description="Polar residues" evidence="1">
    <location>
        <begin position="177"/>
        <end position="193"/>
    </location>
</feature>
<reference evidence="2" key="1">
    <citation type="submission" date="2020-04" db="EMBL/GenBank/DDBJ databases">
        <title>Deep metagenomics examines the oral microbiome during advanced dental caries in children, revealing novel taxa and co-occurrences with host molecules.</title>
        <authorList>
            <person name="Baker J.L."/>
            <person name="Morton J.T."/>
            <person name="Dinis M."/>
            <person name="Alvarez R."/>
            <person name="Tran N.C."/>
            <person name="Knight R."/>
            <person name="Edlund A."/>
        </authorList>
    </citation>
    <scope>NUCLEOTIDE SEQUENCE</scope>
    <source>
        <strain evidence="2">JCVI_30_bin.13</strain>
    </source>
</reference>
<name>A0A929RP78_9ACTO</name>
<organism evidence="2 3">
    <name type="scientific">Actinomyces bouchesdurhonensis</name>
    <dbReference type="NCBI Taxonomy" id="1852361"/>
    <lineage>
        <taxon>Bacteria</taxon>
        <taxon>Bacillati</taxon>
        <taxon>Actinomycetota</taxon>
        <taxon>Actinomycetes</taxon>
        <taxon>Actinomycetales</taxon>
        <taxon>Actinomycetaceae</taxon>
        <taxon>Actinomyces</taxon>
    </lineage>
</organism>
<comment type="caution">
    <text evidence="2">The sequence shown here is derived from an EMBL/GenBank/DDBJ whole genome shotgun (WGS) entry which is preliminary data.</text>
</comment>
<accession>A0A929RP78</accession>
<evidence type="ECO:0000313" key="2">
    <source>
        <dbReference type="EMBL" id="MBF0965759.1"/>
    </source>
</evidence>
<dbReference type="EMBL" id="JABZGF010000009">
    <property type="protein sequence ID" value="MBF0965759.1"/>
    <property type="molecule type" value="Genomic_DNA"/>
</dbReference>
<feature type="region of interest" description="Disordered" evidence="1">
    <location>
        <begin position="165"/>
        <end position="203"/>
    </location>
</feature>
<protein>
    <recommendedName>
        <fullName evidence="4">DUF4355 domain-containing protein</fullName>
    </recommendedName>
</protein>
<proteinExistence type="predicted"/>
<gene>
    <name evidence="2" type="ORF">HXK09_01055</name>
</gene>
<dbReference type="AlphaFoldDB" id="A0A929RP78"/>
<dbReference type="Proteomes" id="UP000759246">
    <property type="component" value="Unassembled WGS sequence"/>
</dbReference>
<feature type="region of interest" description="Disordered" evidence="1">
    <location>
        <begin position="1"/>
        <end position="51"/>
    </location>
</feature>
<evidence type="ECO:0000313" key="3">
    <source>
        <dbReference type="Proteomes" id="UP000759246"/>
    </source>
</evidence>
<feature type="compositionally biased region" description="Gly residues" evidence="1">
    <location>
        <begin position="19"/>
        <end position="32"/>
    </location>
</feature>
<evidence type="ECO:0000256" key="1">
    <source>
        <dbReference type="SAM" id="MobiDB-lite"/>
    </source>
</evidence>